<dbReference type="RefSeq" id="WP_210087685.1">
    <property type="nucleotide sequence ID" value="NZ_JAGGKG010000002.1"/>
</dbReference>
<organism evidence="2 3">
    <name type="scientific">Paenibacillus turicensis</name>
    <dbReference type="NCBI Taxonomy" id="160487"/>
    <lineage>
        <taxon>Bacteria</taxon>
        <taxon>Bacillati</taxon>
        <taxon>Bacillota</taxon>
        <taxon>Bacilli</taxon>
        <taxon>Bacillales</taxon>
        <taxon>Paenibacillaceae</taxon>
        <taxon>Paenibacillus</taxon>
    </lineage>
</organism>
<sequence length="266" mass="30404">MNTQKPIVLRILVTLFYIGMIVVNALSVLLPLNNLTPQQVSDSYPNLFAPAGLTFSIWGVIYVLLAGFVLYQWGLFNRGSKISDEVWRQVRIWFIINAAANMGWLFAWHYKQIGLSVIIMLILLITLIRIVTLLTKQSLSTKDYIFVRLPFSVYFGWITIATIANITAWIVSLQLDFFQSHQVLWTIIILIVGLLLGSTVILKNHDIPYGLVMVWAYYGILVKHQSPDGWNNQYPAIKTTVIICIVAFLAVIVYQIWRSLRSNRQA</sequence>
<evidence type="ECO:0000313" key="3">
    <source>
        <dbReference type="Proteomes" id="UP001519272"/>
    </source>
</evidence>
<feature type="transmembrane region" description="Helical" evidence="1">
    <location>
        <begin position="183"/>
        <end position="202"/>
    </location>
</feature>
<keyword evidence="1" id="KW-0472">Membrane</keyword>
<keyword evidence="1" id="KW-1133">Transmembrane helix</keyword>
<feature type="transmembrane region" description="Helical" evidence="1">
    <location>
        <begin position="207"/>
        <end position="224"/>
    </location>
</feature>
<accession>A0ABS4FNT0</accession>
<dbReference type="EMBL" id="JAGGKG010000002">
    <property type="protein sequence ID" value="MBP1904003.1"/>
    <property type="molecule type" value="Genomic_DNA"/>
</dbReference>
<feature type="transmembrane region" description="Helical" evidence="1">
    <location>
        <begin position="146"/>
        <end position="171"/>
    </location>
</feature>
<keyword evidence="3" id="KW-1185">Reference proteome</keyword>
<evidence type="ECO:0000313" key="2">
    <source>
        <dbReference type="EMBL" id="MBP1904003.1"/>
    </source>
</evidence>
<comment type="caution">
    <text evidence="2">The sequence shown here is derived from an EMBL/GenBank/DDBJ whole genome shotgun (WGS) entry which is preliminary data.</text>
</comment>
<feature type="transmembrane region" description="Helical" evidence="1">
    <location>
        <begin position="113"/>
        <end position="134"/>
    </location>
</feature>
<dbReference type="PANTHER" id="PTHR33802:SF1">
    <property type="entry name" value="XK-RELATED PROTEIN"/>
    <property type="match status" value="1"/>
</dbReference>
<feature type="transmembrane region" description="Helical" evidence="1">
    <location>
        <begin position="236"/>
        <end position="257"/>
    </location>
</feature>
<protein>
    <recommendedName>
        <fullName evidence="4">Lantibiotic ABC transporter permease</fullName>
    </recommendedName>
</protein>
<feature type="transmembrane region" description="Helical" evidence="1">
    <location>
        <begin position="90"/>
        <end position="107"/>
    </location>
</feature>
<name>A0ABS4FNT0_9BACL</name>
<dbReference type="PANTHER" id="PTHR33802">
    <property type="entry name" value="SI:CH211-161H7.5-RELATED"/>
    <property type="match status" value="1"/>
</dbReference>
<evidence type="ECO:0000256" key="1">
    <source>
        <dbReference type="SAM" id="Phobius"/>
    </source>
</evidence>
<keyword evidence="1" id="KW-0812">Transmembrane</keyword>
<evidence type="ECO:0008006" key="4">
    <source>
        <dbReference type="Google" id="ProtNLM"/>
    </source>
</evidence>
<gene>
    <name evidence="2" type="ORF">J2Z32_000620</name>
</gene>
<reference evidence="2 3" key="1">
    <citation type="submission" date="2021-03" db="EMBL/GenBank/DDBJ databases">
        <title>Genomic Encyclopedia of Type Strains, Phase IV (KMG-IV): sequencing the most valuable type-strain genomes for metagenomic binning, comparative biology and taxonomic classification.</title>
        <authorList>
            <person name="Goeker M."/>
        </authorList>
    </citation>
    <scope>NUCLEOTIDE SEQUENCE [LARGE SCALE GENOMIC DNA]</scope>
    <source>
        <strain evidence="2 3">DSM 14349</strain>
    </source>
</reference>
<proteinExistence type="predicted"/>
<feature type="transmembrane region" description="Helical" evidence="1">
    <location>
        <begin position="7"/>
        <end position="27"/>
    </location>
</feature>
<feature type="transmembrane region" description="Helical" evidence="1">
    <location>
        <begin position="47"/>
        <end position="70"/>
    </location>
</feature>
<dbReference type="Proteomes" id="UP001519272">
    <property type="component" value="Unassembled WGS sequence"/>
</dbReference>